<dbReference type="KEGG" id="clec:106673027"/>
<dbReference type="InterPro" id="IPR012337">
    <property type="entry name" value="RNaseH-like_sf"/>
</dbReference>
<comment type="similarity">
    <text evidence="1">Belongs to the oligoribonuclease family.</text>
</comment>
<evidence type="ECO:0000259" key="5">
    <source>
        <dbReference type="SMART" id="SM00479"/>
    </source>
</evidence>
<dbReference type="GO" id="GO:0000175">
    <property type="term" value="F:3'-5'-RNA exonuclease activity"/>
    <property type="evidence" value="ECO:0007669"/>
    <property type="project" value="InterPro"/>
</dbReference>
<dbReference type="EnsemblMetazoa" id="XM_014404931.2">
    <property type="protein sequence ID" value="XP_014260417.1"/>
    <property type="gene ID" value="LOC106673027"/>
</dbReference>
<keyword evidence="7" id="KW-1185">Reference proteome</keyword>
<protein>
    <recommendedName>
        <fullName evidence="5">Exonuclease domain-containing protein</fullName>
    </recommendedName>
</protein>
<dbReference type="GO" id="GO:0003676">
    <property type="term" value="F:nucleic acid binding"/>
    <property type="evidence" value="ECO:0007669"/>
    <property type="project" value="InterPro"/>
</dbReference>
<dbReference type="OMA" id="YMPLVNN"/>
<evidence type="ECO:0000313" key="7">
    <source>
        <dbReference type="Proteomes" id="UP000494040"/>
    </source>
</evidence>
<dbReference type="InterPro" id="IPR036397">
    <property type="entry name" value="RNaseH_sf"/>
</dbReference>
<dbReference type="InterPro" id="IPR013520">
    <property type="entry name" value="Ribonucl_H"/>
</dbReference>
<evidence type="ECO:0000256" key="4">
    <source>
        <dbReference type="ARBA" id="ARBA00022839"/>
    </source>
</evidence>
<evidence type="ECO:0000256" key="2">
    <source>
        <dbReference type="ARBA" id="ARBA00022722"/>
    </source>
</evidence>
<dbReference type="SMART" id="SM00479">
    <property type="entry name" value="EXOIII"/>
    <property type="match status" value="1"/>
</dbReference>
<dbReference type="OrthoDB" id="270189at2759"/>
<dbReference type="GeneID" id="106673027"/>
<reference evidence="6" key="1">
    <citation type="submission" date="2022-01" db="UniProtKB">
        <authorList>
            <consortium name="EnsemblMetazoa"/>
        </authorList>
    </citation>
    <scope>IDENTIFICATION</scope>
</reference>
<evidence type="ECO:0000256" key="3">
    <source>
        <dbReference type="ARBA" id="ARBA00022801"/>
    </source>
</evidence>
<organism evidence="6 7">
    <name type="scientific">Cimex lectularius</name>
    <name type="common">Bed bug</name>
    <name type="synonym">Acanthia lectularia</name>
    <dbReference type="NCBI Taxonomy" id="79782"/>
    <lineage>
        <taxon>Eukaryota</taxon>
        <taxon>Metazoa</taxon>
        <taxon>Ecdysozoa</taxon>
        <taxon>Arthropoda</taxon>
        <taxon>Hexapoda</taxon>
        <taxon>Insecta</taxon>
        <taxon>Pterygota</taxon>
        <taxon>Neoptera</taxon>
        <taxon>Paraneoptera</taxon>
        <taxon>Hemiptera</taxon>
        <taxon>Heteroptera</taxon>
        <taxon>Panheteroptera</taxon>
        <taxon>Cimicomorpha</taxon>
        <taxon>Cimicidae</taxon>
        <taxon>Cimex</taxon>
    </lineage>
</organism>
<dbReference type="InterPro" id="IPR022894">
    <property type="entry name" value="Oligoribonuclease"/>
</dbReference>
<dbReference type="CDD" id="cd06135">
    <property type="entry name" value="Orn"/>
    <property type="match status" value="1"/>
</dbReference>
<dbReference type="SUPFAM" id="SSF53098">
    <property type="entry name" value="Ribonuclease H-like"/>
    <property type="match status" value="1"/>
</dbReference>
<dbReference type="Pfam" id="PF00929">
    <property type="entry name" value="RNase_T"/>
    <property type="match status" value="1"/>
</dbReference>
<keyword evidence="2" id="KW-0540">Nuclease</keyword>
<evidence type="ECO:0000313" key="6">
    <source>
        <dbReference type="EnsemblMetazoa" id="XP_014260417.1"/>
    </source>
</evidence>
<dbReference type="Proteomes" id="UP000494040">
    <property type="component" value="Unassembled WGS sequence"/>
</dbReference>
<dbReference type="RefSeq" id="XP_014260417.1">
    <property type="nucleotide sequence ID" value="XM_014404931.2"/>
</dbReference>
<feature type="domain" description="Exonuclease" evidence="5">
    <location>
        <begin position="35"/>
        <end position="228"/>
    </location>
</feature>
<name>A0A8I6SAZ6_CIMLE</name>
<dbReference type="PANTHER" id="PTHR11046">
    <property type="entry name" value="OLIGORIBONUCLEASE, MITOCHONDRIAL"/>
    <property type="match status" value="1"/>
</dbReference>
<dbReference type="NCBIfam" id="NF003765">
    <property type="entry name" value="PRK05359.1"/>
    <property type="match status" value="1"/>
</dbReference>
<dbReference type="PANTHER" id="PTHR11046:SF0">
    <property type="entry name" value="OLIGORIBONUCLEASE, MITOCHONDRIAL"/>
    <property type="match status" value="1"/>
</dbReference>
<dbReference type="AlphaFoldDB" id="A0A8I6SAZ6"/>
<keyword evidence="3" id="KW-0378">Hydrolase</keyword>
<proteinExistence type="inferred from homology"/>
<dbReference type="GO" id="GO:0005739">
    <property type="term" value="C:mitochondrion"/>
    <property type="evidence" value="ECO:0007669"/>
    <property type="project" value="TreeGrafter"/>
</dbReference>
<dbReference type="Gene3D" id="3.30.420.10">
    <property type="entry name" value="Ribonuclease H-like superfamily/Ribonuclease H"/>
    <property type="match status" value="1"/>
</dbReference>
<dbReference type="EnsemblMetazoa" id="XM_014404932.2">
    <property type="protein sequence ID" value="XP_014260418.1"/>
    <property type="gene ID" value="LOC106673027"/>
</dbReference>
<sequence>MILRILNRFASKKLAFPNPSRKFSIMGSDWPTSYKFIWIDCEASKKSIKTKSLKFLCFKQLFAPKMTGLNHEVDTLLEVACIVTDSNLNEMSEGLRVVIHQPKEILEKMNEWCQKTHHKTGLYQACLESKSSIKEAEQQLLTFVRKHTKKGKCYIAGNSVYMDVLFLKKYMPELVNHAHYRLLDVSSLKILSSCWYKCSYDKKYLHEAMSDIKESIEELKYLRENIFK</sequence>
<evidence type="ECO:0000256" key="1">
    <source>
        <dbReference type="ARBA" id="ARBA00009921"/>
    </source>
</evidence>
<keyword evidence="4" id="KW-0269">Exonuclease</keyword>
<accession>A0A8I6SAZ6</accession>
<dbReference type="RefSeq" id="XP_014260418.1">
    <property type="nucleotide sequence ID" value="XM_014404932.2"/>
</dbReference>